<reference evidence="5 6" key="1">
    <citation type="journal article" date="2023" name="Elife">
        <title>Identification of key yeast species and microbe-microbe interactions impacting larval growth of Drosophila in the wild.</title>
        <authorList>
            <person name="Mure A."/>
            <person name="Sugiura Y."/>
            <person name="Maeda R."/>
            <person name="Honda K."/>
            <person name="Sakurai N."/>
            <person name="Takahashi Y."/>
            <person name="Watada M."/>
            <person name="Katoh T."/>
            <person name="Gotoh A."/>
            <person name="Gotoh Y."/>
            <person name="Taniguchi I."/>
            <person name="Nakamura K."/>
            <person name="Hayashi T."/>
            <person name="Katayama T."/>
            <person name="Uemura T."/>
            <person name="Hattori Y."/>
        </authorList>
    </citation>
    <scope>NUCLEOTIDE SEQUENCE [LARGE SCALE GENOMIC DNA]</scope>
    <source>
        <strain evidence="5 6">KH-74</strain>
    </source>
</reference>
<dbReference type="EMBL" id="BTGD01000005">
    <property type="protein sequence ID" value="GMM55455.1"/>
    <property type="molecule type" value="Genomic_DNA"/>
</dbReference>
<dbReference type="InterPro" id="IPR033647">
    <property type="entry name" value="Aar2_N"/>
</dbReference>
<gene>
    <name evidence="5" type="ORF">DAKH74_020710</name>
</gene>
<sequence length="370" mass="41329">MSNILFSDLDHATTLGIDTLSINVPADRPLGGIRDIPHANDTDVHVIHFQHGGAQSGSSGRYGYWFARGNYYVVYDASLESYVLREERDPQRYAAALRAAEARGGVGAYPRVDAGEVLWCELSSELTWPVVQSLTRQSPERTQEGRCVYVETGLVTAEESALLQRVLHSEESNVNPDGGFEYTPIRFMSREAIRPGHEMEDYGDKSHYLNAIVLGQHMRGEWTRYIAELQYAFLNMLLLGNYGSSLQWHALVDLVCRSAAVPAERVTALDALVSAQLHVLPQEYRDTLLNEGMWVHAVQRSLQREHLPLTREALRTCGISPAEGGENEDDNEDNDDAYPDTQSAQYLNIEGPSDSEDEDGPVVVSRVTYR</sequence>
<comment type="similarity">
    <text evidence="1">Belongs to the AAR2 family.</text>
</comment>
<dbReference type="InterPro" id="IPR007946">
    <property type="entry name" value="AAR2"/>
</dbReference>
<dbReference type="PANTHER" id="PTHR12689">
    <property type="entry name" value="A1 CISTRON SPLICING FACTOR AAR2-RELATED"/>
    <property type="match status" value="1"/>
</dbReference>
<proteinExistence type="inferred from homology"/>
<organism evidence="5 6">
    <name type="scientific">Maudiozyma humilis</name>
    <name type="common">Sour dough yeast</name>
    <name type="synonym">Kazachstania humilis</name>
    <dbReference type="NCBI Taxonomy" id="51915"/>
    <lineage>
        <taxon>Eukaryota</taxon>
        <taxon>Fungi</taxon>
        <taxon>Dikarya</taxon>
        <taxon>Ascomycota</taxon>
        <taxon>Saccharomycotina</taxon>
        <taxon>Saccharomycetes</taxon>
        <taxon>Saccharomycetales</taxon>
        <taxon>Saccharomycetaceae</taxon>
        <taxon>Maudiozyma</taxon>
    </lineage>
</organism>
<dbReference type="Pfam" id="PF20981">
    <property type="entry name" value="AAR2_1st"/>
    <property type="match status" value="1"/>
</dbReference>
<protein>
    <submittedName>
        <fullName evidence="5">U5 snRNP complex subunit</fullName>
    </submittedName>
</protein>
<feature type="compositionally biased region" description="Acidic residues" evidence="2">
    <location>
        <begin position="325"/>
        <end position="338"/>
    </location>
</feature>
<dbReference type="Pfam" id="PF05282">
    <property type="entry name" value="AAR2"/>
    <property type="match status" value="1"/>
</dbReference>
<evidence type="ECO:0000259" key="3">
    <source>
        <dbReference type="Pfam" id="PF05282"/>
    </source>
</evidence>
<dbReference type="Proteomes" id="UP001377567">
    <property type="component" value="Unassembled WGS sequence"/>
</dbReference>
<evidence type="ECO:0000259" key="4">
    <source>
        <dbReference type="Pfam" id="PF20981"/>
    </source>
</evidence>
<name>A0AAV5RVJ4_MAUHU</name>
<feature type="domain" description="AAR2 C-terminal" evidence="3">
    <location>
        <begin position="192"/>
        <end position="304"/>
    </location>
</feature>
<dbReference type="CDD" id="cd13778">
    <property type="entry name" value="Aar2_C"/>
    <property type="match status" value="1"/>
</dbReference>
<dbReference type="Gene3D" id="2.60.34.20">
    <property type="match status" value="1"/>
</dbReference>
<dbReference type="InterPro" id="IPR033648">
    <property type="entry name" value="AAR2_C"/>
</dbReference>
<accession>A0AAV5RVJ4</accession>
<evidence type="ECO:0000313" key="6">
    <source>
        <dbReference type="Proteomes" id="UP001377567"/>
    </source>
</evidence>
<dbReference type="AlphaFoldDB" id="A0AAV5RVJ4"/>
<dbReference type="InterPro" id="IPR038514">
    <property type="entry name" value="AAR2_C_sf"/>
</dbReference>
<evidence type="ECO:0000313" key="5">
    <source>
        <dbReference type="EMBL" id="GMM55455.1"/>
    </source>
</evidence>
<dbReference type="PANTHER" id="PTHR12689:SF4">
    <property type="entry name" value="PROTEIN AAR2 HOMOLOG"/>
    <property type="match status" value="1"/>
</dbReference>
<feature type="region of interest" description="Disordered" evidence="2">
    <location>
        <begin position="319"/>
        <end position="370"/>
    </location>
</feature>
<keyword evidence="6" id="KW-1185">Reference proteome</keyword>
<dbReference type="InterPro" id="IPR038516">
    <property type="entry name" value="AAR2_N_sf"/>
</dbReference>
<dbReference type="CDD" id="cd13777">
    <property type="entry name" value="Aar2_N"/>
    <property type="match status" value="1"/>
</dbReference>
<evidence type="ECO:0000256" key="1">
    <source>
        <dbReference type="ARBA" id="ARBA00006281"/>
    </source>
</evidence>
<feature type="domain" description="AAR2 N-terminal" evidence="4">
    <location>
        <begin position="4"/>
        <end position="134"/>
    </location>
</feature>
<dbReference type="GO" id="GO:0000244">
    <property type="term" value="P:spliceosomal tri-snRNP complex assembly"/>
    <property type="evidence" value="ECO:0007669"/>
    <property type="project" value="TreeGrafter"/>
</dbReference>
<comment type="caution">
    <text evidence="5">The sequence shown here is derived from an EMBL/GenBank/DDBJ whole genome shotgun (WGS) entry which is preliminary data.</text>
</comment>
<dbReference type="Gene3D" id="1.25.40.550">
    <property type="entry name" value="Aar2, C-terminal domain-like"/>
    <property type="match status" value="1"/>
</dbReference>
<evidence type="ECO:0000256" key="2">
    <source>
        <dbReference type="SAM" id="MobiDB-lite"/>
    </source>
</evidence>